<keyword evidence="1" id="KW-0472">Membrane</keyword>
<accession>A0ABS0FTU4</accession>
<sequence>MSEPRHYGLLGDFATPDALIEAAWAARKAGYSRLEAFSPFPIEALEEPLQLSDRRTLWFGVAGALFGGVLGFGMQVYANLDYPLDIGGRPLIAVQAFMIVTFLMTVLFGAIFAVFGLYWLCRLPLLHHPLFEADAFKRAMDDRFLLCIRADDPRFDRVDTALWLAERAVTVTEVPA</sequence>
<dbReference type="PANTHER" id="PTHR40394:SF2">
    <property type="entry name" value="QUINOL:CYTOCHROME C OXIDOREDUCTASE MEMBRANE PROTEIN"/>
    <property type="match status" value="1"/>
</dbReference>
<dbReference type="EMBL" id="JADMCD010000022">
    <property type="protein sequence ID" value="MBF8643761.1"/>
    <property type="molecule type" value="Genomic_DNA"/>
</dbReference>
<keyword evidence="1" id="KW-1133">Transmembrane helix</keyword>
<name>A0ABS0FTU4_PSELU</name>
<dbReference type="Proteomes" id="UP000626180">
    <property type="component" value="Unassembled WGS sequence"/>
</dbReference>
<protein>
    <submittedName>
        <fullName evidence="2">DUF3341 domain-containing protein</fullName>
    </submittedName>
</protein>
<feature type="transmembrane region" description="Helical" evidence="1">
    <location>
        <begin position="57"/>
        <end position="77"/>
    </location>
</feature>
<evidence type="ECO:0000256" key="1">
    <source>
        <dbReference type="SAM" id="Phobius"/>
    </source>
</evidence>
<comment type="caution">
    <text evidence="2">The sequence shown here is derived from an EMBL/GenBank/DDBJ whole genome shotgun (WGS) entry which is preliminary data.</text>
</comment>
<proteinExistence type="predicted"/>
<dbReference type="PANTHER" id="PTHR40394">
    <property type="entry name" value="LIPOPROTEIN-RELATED"/>
    <property type="match status" value="1"/>
</dbReference>
<gene>
    <name evidence="2" type="ORF">IRZ65_24215</name>
</gene>
<reference evidence="2 3" key="1">
    <citation type="submission" date="2020-10" db="EMBL/GenBank/DDBJ databases">
        <title>Genome sequences of Pseudomonas isolates.</title>
        <authorList>
            <person name="Wessels L."/>
            <person name="Reich F."/>
            <person name="Hammerl J."/>
        </authorList>
    </citation>
    <scope>NUCLEOTIDE SEQUENCE [LARGE SCALE GENOMIC DNA]</scope>
    <source>
        <strain evidence="2 3">20-MO00624-0</strain>
    </source>
</reference>
<evidence type="ECO:0000313" key="2">
    <source>
        <dbReference type="EMBL" id="MBF8643761.1"/>
    </source>
</evidence>
<keyword evidence="1" id="KW-0812">Transmembrane</keyword>
<dbReference type="Pfam" id="PF11821">
    <property type="entry name" value="ActD"/>
    <property type="match status" value="1"/>
</dbReference>
<keyword evidence="3" id="KW-1185">Reference proteome</keyword>
<organism evidence="2 3">
    <name type="scientific">Pseudomonas luteola</name>
    <dbReference type="NCBI Taxonomy" id="47886"/>
    <lineage>
        <taxon>Bacteria</taxon>
        <taxon>Pseudomonadati</taxon>
        <taxon>Pseudomonadota</taxon>
        <taxon>Gammaproteobacteria</taxon>
        <taxon>Pseudomonadales</taxon>
        <taxon>Pseudomonadaceae</taxon>
        <taxon>Pseudomonas</taxon>
    </lineage>
</organism>
<feature type="transmembrane region" description="Helical" evidence="1">
    <location>
        <begin position="97"/>
        <end position="120"/>
    </location>
</feature>
<dbReference type="RefSeq" id="WP_196122416.1">
    <property type="nucleotide sequence ID" value="NZ_JADMCD010000022.1"/>
</dbReference>
<evidence type="ECO:0000313" key="3">
    <source>
        <dbReference type="Proteomes" id="UP000626180"/>
    </source>
</evidence>
<dbReference type="InterPro" id="IPR021776">
    <property type="entry name" value="ActD"/>
</dbReference>